<protein>
    <submittedName>
        <fullName evidence="2">ATP-binding protein</fullName>
    </submittedName>
</protein>
<accession>A0ABX5ZPC1</accession>
<dbReference type="EMBL" id="CP043959">
    <property type="protein sequence ID" value="QER86504.1"/>
    <property type="molecule type" value="Genomic_DNA"/>
</dbReference>
<evidence type="ECO:0000313" key="3">
    <source>
        <dbReference type="Proteomes" id="UP000324308"/>
    </source>
</evidence>
<organism evidence="2 3">
    <name type="scientific">Streptomyces tendae</name>
    <dbReference type="NCBI Taxonomy" id="1932"/>
    <lineage>
        <taxon>Bacteria</taxon>
        <taxon>Bacillati</taxon>
        <taxon>Actinomycetota</taxon>
        <taxon>Actinomycetes</taxon>
        <taxon>Kitasatosporales</taxon>
        <taxon>Streptomycetaceae</taxon>
        <taxon>Streptomyces</taxon>
    </lineage>
</organism>
<feature type="region of interest" description="Disordered" evidence="1">
    <location>
        <begin position="1"/>
        <end position="36"/>
    </location>
</feature>
<evidence type="ECO:0000313" key="2">
    <source>
        <dbReference type="EMBL" id="QER86504.1"/>
    </source>
</evidence>
<dbReference type="GO" id="GO:0005524">
    <property type="term" value="F:ATP binding"/>
    <property type="evidence" value="ECO:0007669"/>
    <property type="project" value="UniProtKB-KW"/>
</dbReference>
<keyword evidence="3" id="KW-1185">Reference proteome</keyword>
<proteinExistence type="predicted"/>
<dbReference type="InterPro" id="IPR027417">
    <property type="entry name" value="P-loop_NTPase"/>
</dbReference>
<sequence length="406" mass="42499">MTPPPPPQPVATTVPQPAAPLTHAPADTGRATRRPGLPRVTELLLSAFAGHRGTTLPLGDLTLIAGPSGSGKTSALRAYEALARLGGGAELGEAFPEPAACVPEWARADAQRRRGFRIGCTADGPEGPVRLEVAVQAEPELRIVGERLSADGLVLLETALRDPRRRAVQAAWHTAGATAVTRGPLPDDRLGTALLPLRVAGTTAGQLRVLAAAEQMLVALRSVFPCDPRPERMRAPVPGGTGRLLGGCDNLADVLWRTRAECTRRHGLLVDAVRVGCAGPVADLLAEPCGGGRLVRALFDRGNGTRTELRRLGDGELRYTALALVLLTGPGVLETDVPGEVPAALRCLTVLADGLDRSLDPAQRAALLKLAARMCERGHIRLTGAVSDATWAAGVPGATVVHLRRD</sequence>
<reference evidence="2 3" key="1">
    <citation type="submission" date="2019-09" db="EMBL/GenBank/DDBJ databases">
        <title>Draft genome sequence of the Ebosin-producing strain Streptomyces sp. 139.</title>
        <authorList>
            <person name="Ai L."/>
            <person name="Geng M."/>
            <person name="Ma M."/>
            <person name="Bai L."/>
        </authorList>
    </citation>
    <scope>NUCLEOTIDE SEQUENCE [LARGE SCALE GENOMIC DNA]</scope>
    <source>
        <strain evidence="2 3">139</strain>
    </source>
</reference>
<name>A0ABX5ZPC1_STRTE</name>
<feature type="compositionally biased region" description="Low complexity" evidence="1">
    <location>
        <begin position="10"/>
        <end position="20"/>
    </location>
</feature>
<keyword evidence="2" id="KW-0547">Nucleotide-binding</keyword>
<keyword evidence="2" id="KW-0067">ATP-binding</keyword>
<dbReference type="SUPFAM" id="SSF52540">
    <property type="entry name" value="P-loop containing nucleoside triphosphate hydrolases"/>
    <property type="match status" value="1"/>
</dbReference>
<gene>
    <name evidence="2" type="ORF">F3L20_11925</name>
</gene>
<dbReference type="RefSeq" id="WP_150154216.1">
    <property type="nucleotide sequence ID" value="NZ_CP043959.1"/>
</dbReference>
<dbReference type="Proteomes" id="UP000324308">
    <property type="component" value="Chromosome"/>
</dbReference>
<evidence type="ECO:0000256" key="1">
    <source>
        <dbReference type="SAM" id="MobiDB-lite"/>
    </source>
</evidence>